<dbReference type="EMBL" id="JAHHIF010000022">
    <property type="protein sequence ID" value="MBW4546166.1"/>
    <property type="molecule type" value="Genomic_DNA"/>
</dbReference>
<gene>
    <name evidence="3" type="ORF">KME25_17220</name>
</gene>
<evidence type="ECO:0000256" key="2">
    <source>
        <dbReference type="SAM" id="SignalP"/>
    </source>
</evidence>
<comment type="caution">
    <text evidence="3">The sequence shown here is derived from an EMBL/GenBank/DDBJ whole genome shotgun (WGS) entry which is preliminary data.</text>
</comment>
<dbReference type="AlphaFoldDB" id="A0A951UBZ6"/>
<feature type="compositionally biased region" description="Pro residues" evidence="1">
    <location>
        <begin position="198"/>
        <end position="208"/>
    </location>
</feature>
<evidence type="ECO:0000313" key="3">
    <source>
        <dbReference type="EMBL" id="MBW4546166.1"/>
    </source>
</evidence>
<dbReference type="Pfam" id="PF12565">
    <property type="entry name" value="DUF3747"/>
    <property type="match status" value="1"/>
</dbReference>
<keyword evidence="2" id="KW-0732">Signal</keyword>
<dbReference type="InterPro" id="IPR022222">
    <property type="entry name" value="DUF3747"/>
</dbReference>
<reference evidence="3" key="2">
    <citation type="journal article" date="2022" name="Microbiol. Resour. Announc.">
        <title>Metagenome Sequencing to Explore Phylogenomics of Terrestrial Cyanobacteria.</title>
        <authorList>
            <person name="Ward R.D."/>
            <person name="Stajich J.E."/>
            <person name="Johansen J.R."/>
            <person name="Huntemann M."/>
            <person name="Clum A."/>
            <person name="Foster B."/>
            <person name="Foster B."/>
            <person name="Roux S."/>
            <person name="Palaniappan K."/>
            <person name="Varghese N."/>
            <person name="Mukherjee S."/>
            <person name="Reddy T.B.K."/>
            <person name="Daum C."/>
            <person name="Copeland A."/>
            <person name="Chen I.A."/>
            <person name="Ivanova N.N."/>
            <person name="Kyrpides N.C."/>
            <person name="Shapiro N."/>
            <person name="Eloe-Fadrosh E.A."/>
            <person name="Pietrasiak N."/>
        </authorList>
    </citation>
    <scope>NUCLEOTIDE SEQUENCE</scope>
    <source>
        <strain evidence="3">CPER-KK1</strain>
    </source>
</reference>
<feature type="chain" id="PRO_5036710048" evidence="2">
    <location>
        <begin position="23"/>
        <end position="298"/>
    </location>
</feature>
<feature type="region of interest" description="Disordered" evidence="1">
    <location>
        <begin position="183"/>
        <end position="212"/>
    </location>
</feature>
<organism evidence="3 4">
    <name type="scientific">Symplocastrum torsivum CPER-KK1</name>
    <dbReference type="NCBI Taxonomy" id="450513"/>
    <lineage>
        <taxon>Bacteria</taxon>
        <taxon>Bacillati</taxon>
        <taxon>Cyanobacteriota</taxon>
        <taxon>Cyanophyceae</taxon>
        <taxon>Oscillatoriophycideae</taxon>
        <taxon>Oscillatoriales</taxon>
        <taxon>Microcoleaceae</taxon>
        <taxon>Symplocastrum</taxon>
    </lineage>
</organism>
<feature type="region of interest" description="Disordered" evidence="1">
    <location>
        <begin position="224"/>
        <end position="298"/>
    </location>
</feature>
<reference evidence="3" key="1">
    <citation type="submission" date="2021-05" db="EMBL/GenBank/DDBJ databases">
        <authorList>
            <person name="Pietrasiak N."/>
            <person name="Ward R."/>
            <person name="Stajich J.E."/>
            <person name="Kurbessoian T."/>
        </authorList>
    </citation>
    <scope>NUCLEOTIDE SEQUENCE</scope>
    <source>
        <strain evidence="3">CPER-KK1</strain>
    </source>
</reference>
<feature type="signal peptide" evidence="2">
    <location>
        <begin position="1"/>
        <end position="22"/>
    </location>
</feature>
<dbReference type="Proteomes" id="UP000753908">
    <property type="component" value="Unassembled WGS sequence"/>
</dbReference>
<sequence length="298" mass="32294">MNTLRWLQVAALTTASFLSVGALNPTTAATFDNIELDQNNLIAVAAPYGENKNQLLIIEQISSKQPCWSESGSNPVSVDPLLLNFNFTGICDRKTDSNGYSIRMNGEDMGLQYLIRLVERNGELLLVGTHRTDRKAPEIEIGRTMGLGDGFEKIFLNPGWRFTKRTYQGKALGHVYLTNDSATPYTRESIPNPSNPQALPPSPQPLPSDPISEPVRELIFTKPQAGTTPPEVGSPATRPQPLPPAPAQRSGTPVFVVPTTPQQAEPVVPGDTPTTSPQTLPPPPSQEPTIPVFVVPTN</sequence>
<evidence type="ECO:0000313" key="4">
    <source>
        <dbReference type="Proteomes" id="UP000753908"/>
    </source>
</evidence>
<accession>A0A951UBZ6</accession>
<proteinExistence type="predicted"/>
<name>A0A951UBZ6_9CYAN</name>
<protein>
    <submittedName>
        <fullName evidence="3">DUF3747 domain-containing protein</fullName>
    </submittedName>
</protein>
<evidence type="ECO:0000256" key="1">
    <source>
        <dbReference type="SAM" id="MobiDB-lite"/>
    </source>
</evidence>